<reference evidence="1" key="1">
    <citation type="submission" date="2020-10" db="EMBL/GenBank/DDBJ databases">
        <title>Connecting structure to function with the recovery of over 1000 high-quality activated sludge metagenome-assembled genomes encoding full-length rRNA genes using long-read sequencing.</title>
        <authorList>
            <person name="Singleton C.M."/>
            <person name="Petriglieri F."/>
            <person name="Kristensen J.M."/>
            <person name="Kirkegaard R.H."/>
            <person name="Michaelsen T.Y."/>
            <person name="Andersen M.H."/>
            <person name="Karst S.M."/>
            <person name="Dueholm M.S."/>
            <person name="Nielsen P.H."/>
            <person name="Albertsen M."/>
        </authorList>
    </citation>
    <scope>NUCLEOTIDE SEQUENCE</scope>
    <source>
        <strain evidence="1">Hirt_18-Q3-R61-65_BATAC.395</strain>
    </source>
</reference>
<protein>
    <submittedName>
        <fullName evidence="1">DUF2889 domain-containing protein</fullName>
    </submittedName>
</protein>
<name>A0A9D7K238_9PROT</name>
<evidence type="ECO:0000313" key="1">
    <source>
        <dbReference type="EMBL" id="MBK8523262.1"/>
    </source>
</evidence>
<comment type="caution">
    <text evidence="1">The sequence shown here is derived from an EMBL/GenBank/DDBJ whole genome shotgun (WGS) entry which is preliminary data.</text>
</comment>
<dbReference type="InterPro" id="IPR021312">
    <property type="entry name" value="DUF2889"/>
</dbReference>
<sequence>MPLPPPSAERKLMHLRSVQLNGYKRVDGCWDIEARITDTKDHDYPISSKVIPKGAPVHDMWVRITIDQQMNVLDACASSDAAPYDVHCMSIAPDYSKYLVGMNLFHGFRKAVKERLSGIHGCSHITELVMYLPTAALQTFASDVQDNADSGNKPFQLDRCHALESHSEAVQRYYPRWYRGQKTG</sequence>
<evidence type="ECO:0000313" key="2">
    <source>
        <dbReference type="Proteomes" id="UP000886689"/>
    </source>
</evidence>
<proteinExistence type="predicted"/>
<organism evidence="1 2">
    <name type="scientific">Candidatus Proximibacter danicus</name>
    <dbReference type="NCBI Taxonomy" id="2954365"/>
    <lineage>
        <taxon>Bacteria</taxon>
        <taxon>Pseudomonadati</taxon>
        <taxon>Pseudomonadota</taxon>
        <taxon>Betaproteobacteria</taxon>
        <taxon>Candidatus Proximibacter</taxon>
    </lineage>
</organism>
<dbReference type="AlphaFoldDB" id="A0A9D7K238"/>
<dbReference type="Proteomes" id="UP000886689">
    <property type="component" value="Unassembled WGS sequence"/>
</dbReference>
<dbReference type="Pfam" id="PF11136">
    <property type="entry name" value="DUF2889"/>
    <property type="match status" value="1"/>
</dbReference>
<gene>
    <name evidence="1" type="ORF">IPL58_03520</name>
</gene>
<accession>A0A9D7K238</accession>
<dbReference type="EMBL" id="JADJUC010000002">
    <property type="protein sequence ID" value="MBK8523262.1"/>
    <property type="molecule type" value="Genomic_DNA"/>
</dbReference>